<dbReference type="SUPFAM" id="SSF52833">
    <property type="entry name" value="Thioredoxin-like"/>
    <property type="match status" value="1"/>
</dbReference>
<dbReference type="Proteomes" id="UP000054785">
    <property type="component" value="Unassembled WGS sequence"/>
</dbReference>
<comment type="caution">
    <text evidence="1">The sequence shown here is derived from an EMBL/GenBank/DDBJ whole genome shotgun (WGS) entry which is preliminary data.</text>
</comment>
<organism evidence="1 2">
    <name type="scientific">Legionella geestiana</name>
    <dbReference type="NCBI Taxonomy" id="45065"/>
    <lineage>
        <taxon>Bacteria</taxon>
        <taxon>Pseudomonadati</taxon>
        <taxon>Pseudomonadota</taxon>
        <taxon>Gammaproteobacteria</taxon>
        <taxon>Legionellales</taxon>
        <taxon>Legionellaceae</taxon>
        <taxon>Legionella</taxon>
    </lineage>
</organism>
<dbReference type="AlphaFoldDB" id="A0A0W0TSP4"/>
<protein>
    <submittedName>
        <fullName evidence="1">Uncharacterized protein</fullName>
    </submittedName>
</protein>
<dbReference type="STRING" id="45065.Lgee_1611"/>
<dbReference type="RefSeq" id="WP_051550794.1">
    <property type="nucleotide sequence ID" value="NZ_CAAAHN010000006.1"/>
</dbReference>
<dbReference type="OrthoDB" id="9798180at2"/>
<sequence length="382" mass="42857">MKTWLLAVLCLLCASVAAGAPLEKSTGTLQADLYLSSTCEHCQHAQAFFDELAMTLPWLKVKRQFIDLDSNALKAFYEAQKQIGQAGDFAVPSIIFCDSRWVGFDTSQTTGKVLLHALNYCHEALLKDGKLTANTIRVLREWAKASRLTSSMRATQSVLPLTPALALVDAFVPCALFFFFGFLALLVFVSREHLPQRALWAAIITLGVTQFLQRSFSSWFISMHEVLRLIAVMAGVFLLTFLIQVVRAPVRRLRFLMPLVVLVSAMLSVFQQGCLFNPSLVFNQWLMEQGYSSGRMLLASLGYQLVYLLPLVLTWWFGARLLARTARIQPMLEKAGILYVYAIGAFLLVCPHCLSRFSLSFITLLLALAGGWWLEQRERQNG</sequence>
<proteinExistence type="predicted"/>
<keyword evidence="2" id="KW-1185">Reference proteome</keyword>
<dbReference type="PATRIC" id="fig|45065.4.peg.1746"/>
<accession>A0A0W0TSP4</accession>
<reference evidence="1 2" key="1">
    <citation type="submission" date="2015-11" db="EMBL/GenBank/DDBJ databases">
        <title>Genomic analysis of 38 Legionella species identifies large and diverse effector repertoires.</title>
        <authorList>
            <person name="Burstein D."/>
            <person name="Amaro F."/>
            <person name="Zusman T."/>
            <person name="Lifshitz Z."/>
            <person name="Cohen O."/>
            <person name="Gilbert J.A."/>
            <person name="Pupko T."/>
            <person name="Shuman H.A."/>
            <person name="Segal G."/>
        </authorList>
    </citation>
    <scope>NUCLEOTIDE SEQUENCE [LARGE SCALE GENOMIC DNA]</scope>
    <source>
        <strain evidence="1 2">ATCC 49504</strain>
    </source>
</reference>
<name>A0A0W0TSP4_9GAMM</name>
<gene>
    <name evidence="1" type="ORF">Lgee_1611</name>
</gene>
<evidence type="ECO:0000313" key="1">
    <source>
        <dbReference type="EMBL" id="KTC98534.1"/>
    </source>
</evidence>
<evidence type="ECO:0000313" key="2">
    <source>
        <dbReference type="Proteomes" id="UP000054785"/>
    </source>
</evidence>
<dbReference type="EMBL" id="LNYC01000063">
    <property type="protein sequence ID" value="KTC98534.1"/>
    <property type="molecule type" value="Genomic_DNA"/>
</dbReference>
<dbReference type="InterPro" id="IPR036249">
    <property type="entry name" value="Thioredoxin-like_sf"/>
</dbReference>
<dbReference type="Gene3D" id="3.40.30.10">
    <property type="entry name" value="Glutaredoxin"/>
    <property type="match status" value="1"/>
</dbReference>